<dbReference type="InterPro" id="IPR027417">
    <property type="entry name" value="P-loop_NTPase"/>
</dbReference>
<dbReference type="GO" id="GO:0005829">
    <property type="term" value="C:cytosol"/>
    <property type="evidence" value="ECO:0007669"/>
    <property type="project" value="TreeGrafter"/>
</dbReference>
<evidence type="ECO:0000256" key="3">
    <source>
        <dbReference type="ARBA" id="ARBA00022741"/>
    </source>
</evidence>
<dbReference type="FunFam" id="3.40.50.300:FF:000644">
    <property type="entry name" value="GpmB, Fructose-2,6-bisphosphatase"/>
    <property type="match status" value="1"/>
</dbReference>
<dbReference type="PRINTS" id="PR00991">
    <property type="entry name" value="6PFRUCTKNASE"/>
</dbReference>
<dbReference type="GO" id="GO:0004331">
    <property type="term" value="F:fructose-2,6-bisphosphate 2-phosphatase activity"/>
    <property type="evidence" value="ECO:0007669"/>
    <property type="project" value="UniProtKB-EC"/>
</dbReference>
<keyword evidence="5" id="KW-0067">ATP-binding</keyword>
<dbReference type="PANTHER" id="PTHR10606:SF44">
    <property type="entry name" value="6-PHOSPHOFRUCTO 2-KINASE_FRUCTOSE 2,6-BISPHOSPHATASE LONG FORM"/>
    <property type="match status" value="1"/>
</dbReference>
<dbReference type="Pfam" id="PF00300">
    <property type="entry name" value="His_Phos_1"/>
    <property type="match status" value="1"/>
</dbReference>
<dbReference type="EMBL" id="JABELV010000052">
    <property type="protein sequence ID" value="KAG7553572.1"/>
    <property type="molecule type" value="Genomic_DNA"/>
</dbReference>
<dbReference type="PROSITE" id="PS00175">
    <property type="entry name" value="PG_MUTASE"/>
    <property type="match status" value="1"/>
</dbReference>
<dbReference type="GO" id="GO:0005524">
    <property type="term" value="F:ATP binding"/>
    <property type="evidence" value="ECO:0007669"/>
    <property type="project" value="UniProtKB-KW"/>
</dbReference>
<dbReference type="CDD" id="cd07067">
    <property type="entry name" value="HP_PGM_like"/>
    <property type="match status" value="1"/>
</dbReference>
<dbReference type="EC" id="3.1.3.46" evidence="2"/>
<dbReference type="SUPFAM" id="SSF53254">
    <property type="entry name" value="Phosphoglycerate mutase-like"/>
    <property type="match status" value="1"/>
</dbReference>
<dbReference type="SMART" id="SM00855">
    <property type="entry name" value="PGAM"/>
    <property type="match status" value="1"/>
</dbReference>
<dbReference type="SUPFAM" id="SSF52540">
    <property type="entry name" value="P-loop containing nucleoside triphosphate hydrolases"/>
    <property type="match status" value="1"/>
</dbReference>
<comment type="caution">
    <text evidence="8">The sequence shown here is derived from an EMBL/GenBank/DDBJ whole genome shotgun (WGS) entry which is preliminary data.</text>
</comment>
<feature type="domain" description="6-phosphofructo-2-kinase" evidence="7">
    <location>
        <begin position="69"/>
        <end position="290"/>
    </location>
</feature>
<dbReference type="GO" id="GO:0006000">
    <property type="term" value="P:fructose metabolic process"/>
    <property type="evidence" value="ECO:0007669"/>
    <property type="project" value="InterPro"/>
</dbReference>
<evidence type="ECO:0000313" key="9">
    <source>
        <dbReference type="Proteomes" id="UP000812966"/>
    </source>
</evidence>
<dbReference type="GO" id="GO:0006003">
    <property type="term" value="P:fructose 2,6-bisphosphate metabolic process"/>
    <property type="evidence" value="ECO:0007669"/>
    <property type="project" value="InterPro"/>
</dbReference>
<reference evidence="8" key="1">
    <citation type="submission" date="2020-04" db="EMBL/GenBank/DDBJ databases">
        <title>Analysis of mating type loci in Filobasidium floriforme.</title>
        <authorList>
            <person name="Nowrousian M."/>
        </authorList>
    </citation>
    <scope>NUCLEOTIDE SEQUENCE</scope>
    <source>
        <strain evidence="8">CBS 6242</strain>
    </source>
</reference>
<feature type="region of interest" description="Disordered" evidence="6">
    <location>
        <begin position="1"/>
        <end position="25"/>
    </location>
</feature>
<protein>
    <recommendedName>
        <fullName evidence="2">fructose-2,6-bisphosphate 2-phosphatase</fullName>
        <ecNumber evidence="2">3.1.3.46</ecNumber>
    </recommendedName>
</protein>
<evidence type="ECO:0000256" key="2">
    <source>
        <dbReference type="ARBA" id="ARBA00013067"/>
    </source>
</evidence>
<evidence type="ECO:0000313" key="8">
    <source>
        <dbReference type="EMBL" id="KAG7553572.1"/>
    </source>
</evidence>
<evidence type="ECO:0000256" key="6">
    <source>
        <dbReference type="SAM" id="MobiDB-lite"/>
    </source>
</evidence>
<sequence length="677" mass="75510">MGADNGALSPGETRPFSVPGTPHFGAQTDMLKTLDESTKVIKQSQSNKMSGTQTPSVSGIGTLLDRPDYSEAKIVVAMVGLPARGKSYLSNRLLRYLRWLEYKVEVFNVGQLRRRKARDQVQAGEGPQDHSHTYFSSTNAEATALREQLATESLESLITWLKQGGNVGIHDATNSTRARRAKIQERIDREPGLQCIFLESWCDDPEIIASNVALKARSGDPDYKGMSKEEAERDFRKRIEQYESVYETITEPDISWCKILNVGRQVQINRIAGYLQSRIAFYLMNLHLKPRHIYLSRHGESMHNVGGMIGGDSPLSPQGEKYAAALPALVLENVGDHPLQVWTSTLQRTVATARNLPYPKKTWKSLDELDAGVCDGMTYEEIAEKYPEDYAARDENKFGYRYRGGESYQDVVVRLEPVIMELERQENIIIICHQAIIRCLYGYFMGLSQEELPYIKVPLHTLIKLTPMAYGCEEERFHVPIAAVDTHRPKPARRNTGDGAVAAPTEEKKSGAARDYFGDAAPTATSHVAVPTPDPADAKSPTSEEEDVERKTTTKISTEKARQNVLLQHAEEHGKKASEVTQEEAGISQADIARALHAQSMIGNRAPTHLIKYYDLPEETAENALCAPVAAASTKKYNRHKMYCPRDGCNSLILSTGTADWVVRESGMVRHPLIPKR</sequence>
<evidence type="ECO:0000259" key="7">
    <source>
        <dbReference type="Pfam" id="PF01591"/>
    </source>
</evidence>
<dbReference type="OrthoDB" id="267323at2759"/>
<dbReference type="Gene3D" id="3.40.50.300">
    <property type="entry name" value="P-loop containing nucleotide triphosphate hydrolases"/>
    <property type="match status" value="1"/>
</dbReference>
<gene>
    <name evidence="8" type="ORF">FFLO_03004</name>
</gene>
<evidence type="ECO:0000256" key="1">
    <source>
        <dbReference type="ARBA" id="ARBA00008408"/>
    </source>
</evidence>
<dbReference type="InterPro" id="IPR013078">
    <property type="entry name" value="His_Pase_superF_clade-1"/>
</dbReference>
<comment type="similarity">
    <text evidence="1">In the C-terminal section; belongs to the phosphoglycerate mutase family.</text>
</comment>
<organism evidence="8 9">
    <name type="scientific">Filobasidium floriforme</name>
    <dbReference type="NCBI Taxonomy" id="5210"/>
    <lineage>
        <taxon>Eukaryota</taxon>
        <taxon>Fungi</taxon>
        <taxon>Dikarya</taxon>
        <taxon>Basidiomycota</taxon>
        <taxon>Agaricomycotina</taxon>
        <taxon>Tremellomycetes</taxon>
        <taxon>Filobasidiales</taxon>
        <taxon>Filobasidiaceae</taxon>
        <taxon>Filobasidium</taxon>
    </lineage>
</organism>
<dbReference type="PANTHER" id="PTHR10606">
    <property type="entry name" value="6-PHOSPHOFRUCTO-2-KINASE/FRUCTOSE-2,6-BISPHOSPHATASE"/>
    <property type="match status" value="1"/>
</dbReference>
<keyword evidence="3" id="KW-0547">Nucleotide-binding</keyword>
<dbReference type="InterPro" id="IPR029033">
    <property type="entry name" value="His_PPase_superfam"/>
</dbReference>
<dbReference type="Gene3D" id="3.40.50.1240">
    <property type="entry name" value="Phosphoglycerate mutase-like"/>
    <property type="match status" value="1"/>
</dbReference>
<dbReference type="InterPro" id="IPR013079">
    <property type="entry name" value="6Phosfructo_kin"/>
</dbReference>
<evidence type="ECO:0000256" key="4">
    <source>
        <dbReference type="ARBA" id="ARBA00022801"/>
    </source>
</evidence>
<dbReference type="InterPro" id="IPR001345">
    <property type="entry name" value="PG/BPGM_mutase_AS"/>
</dbReference>
<feature type="region of interest" description="Disordered" evidence="6">
    <location>
        <begin position="524"/>
        <end position="556"/>
    </location>
</feature>
<feature type="region of interest" description="Disordered" evidence="6">
    <location>
        <begin position="41"/>
        <end position="60"/>
    </location>
</feature>
<dbReference type="FunFam" id="3.40.50.1240:FF:000005">
    <property type="entry name" value="GpmB, Fructose-2,6-bisphosphatase"/>
    <property type="match status" value="1"/>
</dbReference>
<dbReference type="AlphaFoldDB" id="A0A8K0JLI2"/>
<feature type="region of interest" description="Disordered" evidence="6">
    <location>
        <begin position="488"/>
        <end position="511"/>
    </location>
</feature>
<dbReference type="Proteomes" id="UP000812966">
    <property type="component" value="Unassembled WGS sequence"/>
</dbReference>
<dbReference type="Pfam" id="PF01591">
    <property type="entry name" value="6PF2K"/>
    <property type="match status" value="1"/>
</dbReference>
<evidence type="ECO:0000256" key="5">
    <source>
        <dbReference type="ARBA" id="ARBA00022840"/>
    </source>
</evidence>
<feature type="compositionally biased region" description="Polar residues" evidence="6">
    <location>
        <begin position="41"/>
        <end position="59"/>
    </location>
</feature>
<proteinExistence type="inferred from homology"/>
<accession>A0A8K0JLI2</accession>
<keyword evidence="4" id="KW-0378">Hydrolase</keyword>
<dbReference type="GO" id="GO:0003873">
    <property type="term" value="F:6-phosphofructo-2-kinase activity"/>
    <property type="evidence" value="ECO:0007669"/>
    <property type="project" value="InterPro"/>
</dbReference>
<keyword evidence="9" id="KW-1185">Reference proteome</keyword>
<dbReference type="InterPro" id="IPR003094">
    <property type="entry name" value="6Pfruct_kin"/>
</dbReference>
<name>A0A8K0JLI2_9TREE</name>